<dbReference type="Gene3D" id="1.20.5.170">
    <property type="match status" value="1"/>
</dbReference>
<dbReference type="OrthoDB" id="194358at2759"/>
<dbReference type="InterPro" id="IPR029058">
    <property type="entry name" value="AB_hydrolase_fold"/>
</dbReference>
<feature type="region of interest" description="Disordered" evidence="1">
    <location>
        <begin position="73"/>
        <end position="92"/>
    </location>
</feature>
<dbReference type="InterPro" id="IPR004827">
    <property type="entry name" value="bZIP"/>
</dbReference>
<reference evidence="3 4" key="1">
    <citation type="journal article" date="2016" name="Genome Biol. Evol.">
        <title>Divergent and convergent evolution of fungal pathogenicity.</title>
        <authorList>
            <person name="Shang Y."/>
            <person name="Xiao G."/>
            <person name="Zheng P."/>
            <person name="Cen K."/>
            <person name="Zhan S."/>
            <person name="Wang C."/>
        </authorList>
    </citation>
    <scope>NUCLEOTIDE SEQUENCE [LARGE SCALE GENOMIC DNA]</scope>
    <source>
        <strain evidence="3 4">RCEF 2490</strain>
    </source>
</reference>
<accession>A0A168F5Y3</accession>
<feature type="compositionally biased region" description="Polar residues" evidence="1">
    <location>
        <begin position="236"/>
        <end position="253"/>
    </location>
</feature>
<dbReference type="EMBL" id="AZGY01000003">
    <property type="protein sequence ID" value="KZZ99514.1"/>
    <property type="molecule type" value="Genomic_DNA"/>
</dbReference>
<feature type="region of interest" description="Disordered" evidence="1">
    <location>
        <begin position="175"/>
        <end position="197"/>
    </location>
</feature>
<dbReference type="PANTHER" id="PTHR39607:SF1">
    <property type="entry name" value="B-ZIP TRANSCRIPTION FACTOR (EUROFUNG)"/>
    <property type="match status" value="1"/>
</dbReference>
<feature type="domain" description="BZIP" evidence="2">
    <location>
        <begin position="48"/>
        <end position="63"/>
    </location>
</feature>
<dbReference type="SUPFAM" id="SSF57959">
    <property type="entry name" value="Leucine zipper domain"/>
    <property type="match status" value="1"/>
</dbReference>
<dbReference type="InterPro" id="IPR052635">
    <property type="entry name" value="Sec_Metab_Biosynth_Reg"/>
</dbReference>
<dbReference type="Gene3D" id="3.40.50.1820">
    <property type="entry name" value="alpha/beta hydrolase"/>
    <property type="match status" value="1"/>
</dbReference>
<dbReference type="SUPFAM" id="SSF53474">
    <property type="entry name" value="alpha/beta-Hydrolases"/>
    <property type="match status" value="1"/>
</dbReference>
<name>A0A168F5Y3_9HYPO</name>
<dbReference type="Pfam" id="PF00975">
    <property type="entry name" value="Thioesterase"/>
    <property type="match status" value="1"/>
</dbReference>
<comment type="caution">
    <text evidence="3">The sequence shown here is derived from an EMBL/GenBank/DDBJ whole genome shotgun (WGS) entry which is preliminary data.</text>
</comment>
<feature type="compositionally biased region" description="Polar residues" evidence="1">
    <location>
        <begin position="186"/>
        <end position="197"/>
    </location>
</feature>
<dbReference type="AlphaFoldDB" id="A0A168F5Y3"/>
<dbReference type="PROSITE" id="PS00036">
    <property type="entry name" value="BZIP_BASIC"/>
    <property type="match status" value="1"/>
</dbReference>
<sequence length="849" mass="92877">MSTVQASKGRKGVRKPGAKIPATSTSLPDPKGLSPEDDWTRVKCPKEKKRIQNRVAQRTYRHRMKARLGELQARLDSHERQRSQQATTASGDLTFNVASVPRSLNNDMAHTNDAMAGVSNLGSINNSMMLTAHGLERNASHSTQSSSHTAISMLQNGLREHCIDDTEPAFYSHNAQFFHSPPTSNPSPQATSDLVSPTGRLNTLEQSKVSQDFVLDCLHFQAQLMNKRSVPDAETSYASQPQSQYDPADNSPQVADGMSQEQAGYMGNFTLAPVGGLDFGLDGVRDDWRRENARFKTRQSQASVSPVTFPSLPESLATPIDAMMRANGTTVTTEGNSTPSKTPPLDERVEGVMRQINAAGFDSFDDLATAYYSTTLRTTSPLATEQHVSRSKRLPKVVSHVFEAADEWPHWERCGFHGEIVSKAGAILAAEASTAQNSLLSSCTSLLQARNANDAPKMAEALHSIVNTLKKEYPNAWALNSTFGTREYADRKPGASNTQLAQILLQQLSGCLRRDQLLQILEVQYVPPGKLQNAPCPLVLIHDGGGTTFSYHLLGSLGRDVWAMHNPKFFSGSTMPGGIDEMAAAYVENIERAGLFGPIMLGGWSLGGYIAMAIAHRIALALQKPQDRYVAVTVAGLVLIDSPYHVPRNKITQPFSKVDRPDLPSLVDKSFANADLMLQRWGLPPWLGDDSGGTERTLNYDDTSLVLQPSEVLHKSAHEGKAWTKVQIQNCQDCKEGEVSEEIASAPGSPPPGVLVRCTKYAPPKMVADGSGQEPPPCLVDIHREERLLGWEGRYPNFIKAVVDVDAHHYNMFDRKIVGQIDQVTTKLAQALEVLDALHGPRNLQPLGW</sequence>
<dbReference type="PANTHER" id="PTHR39607">
    <property type="entry name" value="XANTHOCILLIN BIOSYNTHESIS CLUSTER TRANSCRIPTION FACTOR XANC-RELATED"/>
    <property type="match status" value="1"/>
</dbReference>
<dbReference type="GO" id="GO:0003700">
    <property type="term" value="F:DNA-binding transcription factor activity"/>
    <property type="evidence" value="ECO:0007669"/>
    <property type="project" value="InterPro"/>
</dbReference>
<evidence type="ECO:0000313" key="4">
    <source>
        <dbReference type="Proteomes" id="UP000078544"/>
    </source>
</evidence>
<feature type="compositionally biased region" description="Basic and acidic residues" evidence="1">
    <location>
        <begin position="73"/>
        <end position="82"/>
    </location>
</feature>
<feature type="compositionally biased region" description="Basic residues" evidence="1">
    <location>
        <begin position="8"/>
        <end position="17"/>
    </location>
</feature>
<dbReference type="InterPro" id="IPR001031">
    <property type="entry name" value="Thioesterase"/>
</dbReference>
<protein>
    <submittedName>
        <fullName evidence="3">Thioesterase</fullName>
    </submittedName>
</protein>
<gene>
    <name evidence="3" type="ORF">AAL_02086</name>
</gene>
<dbReference type="InterPro" id="IPR046347">
    <property type="entry name" value="bZIP_sf"/>
</dbReference>
<dbReference type="Proteomes" id="UP000078544">
    <property type="component" value="Unassembled WGS sequence"/>
</dbReference>
<evidence type="ECO:0000259" key="2">
    <source>
        <dbReference type="PROSITE" id="PS00036"/>
    </source>
</evidence>
<evidence type="ECO:0000256" key="1">
    <source>
        <dbReference type="SAM" id="MobiDB-lite"/>
    </source>
</evidence>
<feature type="compositionally biased region" description="Polar residues" evidence="1">
    <location>
        <begin position="83"/>
        <end position="92"/>
    </location>
</feature>
<evidence type="ECO:0000313" key="3">
    <source>
        <dbReference type="EMBL" id="KZZ99514.1"/>
    </source>
</evidence>
<feature type="region of interest" description="Disordered" evidence="1">
    <location>
        <begin position="1"/>
        <end position="44"/>
    </location>
</feature>
<feature type="region of interest" description="Disordered" evidence="1">
    <location>
        <begin position="231"/>
        <end position="256"/>
    </location>
</feature>
<organism evidence="3 4">
    <name type="scientific">Moelleriella libera RCEF 2490</name>
    <dbReference type="NCBI Taxonomy" id="1081109"/>
    <lineage>
        <taxon>Eukaryota</taxon>
        <taxon>Fungi</taxon>
        <taxon>Dikarya</taxon>
        <taxon>Ascomycota</taxon>
        <taxon>Pezizomycotina</taxon>
        <taxon>Sordariomycetes</taxon>
        <taxon>Hypocreomycetidae</taxon>
        <taxon>Hypocreales</taxon>
        <taxon>Clavicipitaceae</taxon>
        <taxon>Moelleriella</taxon>
    </lineage>
</organism>
<dbReference type="CDD" id="cd14688">
    <property type="entry name" value="bZIP_YAP"/>
    <property type="match status" value="1"/>
</dbReference>
<keyword evidence="4" id="KW-1185">Reference proteome</keyword>
<proteinExistence type="predicted"/>